<dbReference type="OrthoDB" id="6349241at2759"/>
<dbReference type="SUPFAM" id="SSF103473">
    <property type="entry name" value="MFS general substrate transporter"/>
    <property type="match status" value="1"/>
</dbReference>
<feature type="transmembrane region" description="Helical" evidence="3">
    <location>
        <begin position="145"/>
        <end position="163"/>
    </location>
</feature>
<evidence type="ECO:0000313" key="6">
    <source>
        <dbReference type="Proteomes" id="UP001152798"/>
    </source>
</evidence>
<dbReference type="GO" id="GO:0016020">
    <property type="term" value="C:membrane"/>
    <property type="evidence" value="ECO:0007669"/>
    <property type="project" value="UniProtKB-SubCell"/>
</dbReference>
<evidence type="ECO:0000256" key="1">
    <source>
        <dbReference type="ARBA" id="ARBA00004141"/>
    </source>
</evidence>
<feature type="non-terminal residue" evidence="5">
    <location>
        <position position="369"/>
    </location>
</feature>
<dbReference type="InterPro" id="IPR011701">
    <property type="entry name" value="MFS"/>
</dbReference>
<dbReference type="InterPro" id="IPR036259">
    <property type="entry name" value="MFS_trans_sf"/>
</dbReference>
<feature type="domain" description="Major facilitator superfamily (MFS) profile" evidence="4">
    <location>
        <begin position="16"/>
        <end position="369"/>
    </location>
</feature>
<dbReference type="PANTHER" id="PTHR11360">
    <property type="entry name" value="MONOCARBOXYLATE TRANSPORTER"/>
    <property type="match status" value="1"/>
</dbReference>
<sequence length="369" mass="40986">MTRKYYTKMVPPDGGWGWLIVLGSSIMNVSTYAIEPSFGLLFGDLLKQLGVETTGASLVMSTMDGIFNFSGLFVGPLTKKYSYRKVAILGAVLSTAAFLMTAPANSLLHILITYGVLGGVGFGLANSSTLVGINKYFSKKKCQAVGLSMAGTAVGFMLIPQIVRFLLDEYGFRSALLIIGALSLHAVVGACLFQPVSWHKKAVIVEVEEEDVHSLLPSDKKDSSVTTDTKNQVRSDESSPNSQERKILLNIPLQAFPRKEFVPQRLDEGENIFNIHEITDEECDKESEKITDNLNREETHKNNPKNRSKKTMKSLKSGLLRFFKFMDLDLLRDGVYLNTLYGLSMLVVVEMNFRLILPFFLSDLGLTHY</sequence>
<keyword evidence="6" id="KW-1185">Reference proteome</keyword>
<evidence type="ECO:0000313" key="5">
    <source>
        <dbReference type="EMBL" id="CAH1399996.1"/>
    </source>
</evidence>
<dbReference type="Proteomes" id="UP001152798">
    <property type="component" value="Chromosome 4"/>
</dbReference>
<dbReference type="GO" id="GO:0008028">
    <property type="term" value="F:monocarboxylic acid transmembrane transporter activity"/>
    <property type="evidence" value="ECO:0007669"/>
    <property type="project" value="TreeGrafter"/>
</dbReference>
<dbReference type="InterPro" id="IPR050327">
    <property type="entry name" value="Proton-linked_MCT"/>
</dbReference>
<evidence type="ECO:0000259" key="4">
    <source>
        <dbReference type="PROSITE" id="PS50850"/>
    </source>
</evidence>
<comment type="subcellular location">
    <subcellularLocation>
        <location evidence="1">Membrane</location>
        <topology evidence="1">Multi-pass membrane protein</topology>
    </subcellularLocation>
</comment>
<feature type="region of interest" description="Disordered" evidence="2">
    <location>
        <begin position="215"/>
        <end position="243"/>
    </location>
</feature>
<dbReference type="EMBL" id="OV725080">
    <property type="protein sequence ID" value="CAH1399996.1"/>
    <property type="molecule type" value="Genomic_DNA"/>
</dbReference>
<feature type="compositionally biased region" description="Basic and acidic residues" evidence="2">
    <location>
        <begin position="231"/>
        <end position="243"/>
    </location>
</feature>
<proteinExistence type="predicted"/>
<dbReference type="Pfam" id="PF07690">
    <property type="entry name" value="MFS_1"/>
    <property type="match status" value="1"/>
</dbReference>
<dbReference type="InterPro" id="IPR020846">
    <property type="entry name" value="MFS_dom"/>
</dbReference>
<reference evidence="5" key="1">
    <citation type="submission" date="2022-01" db="EMBL/GenBank/DDBJ databases">
        <authorList>
            <person name="King R."/>
        </authorList>
    </citation>
    <scope>NUCLEOTIDE SEQUENCE</scope>
</reference>
<protein>
    <recommendedName>
        <fullName evidence="4">Major facilitator superfamily (MFS) profile domain-containing protein</fullName>
    </recommendedName>
</protein>
<feature type="transmembrane region" description="Helical" evidence="3">
    <location>
        <begin position="340"/>
        <end position="361"/>
    </location>
</feature>
<feature type="non-terminal residue" evidence="5">
    <location>
        <position position="1"/>
    </location>
</feature>
<evidence type="ECO:0000256" key="3">
    <source>
        <dbReference type="SAM" id="Phobius"/>
    </source>
</evidence>
<feature type="transmembrane region" description="Helical" evidence="3">
    <location>
        <begin position="110"/>
        <end position="133"/>
    </location>
</feature>
<name>A0A9P0HE32_NEZVI</name>
<organism evidence="5 6">
    <name type="scientific">Nezara viridula</name>
    <name type="common">Southern green stink bug</name>
    <name type="synonym">Cimex viridulus</name>
    <dbReference type="NCBI Taxonomy" id="85310"/>
    <lineage>
        <taxon>Eukaryota</taxon>
        <taxon>Metazoa</taxon>
        <taxon>Ecdysozoa</taxon>
        <taxon>Arthropoda</taxon>
        <taxon>Hexapoda</taxon>
        <taxon>Insecta</taxon>
        <taxon>Pterygota</taxon>
        <taxon>Neoptera</taxon>
        <taxon>Paraneoptera</taxon>
        <taxon>Hemiptera</taxon>
        <taxon>Heteroptera</taxon>
        <taxon>Panheteroptera</taxon>
        <taxon>Pentatomomorpha</taxon>
        <taxon>Pentatomoidea</taxon>
        <taxon>Pentatomidae</taxon>
        <taxon>Pentatominae</taxon>
        <taxon>Nezara</taxon>
    </lineage>
</organism>
<dbReference type="Gene3D" id="1.20.1250.20">
    <property type="entry name" value="MFS general substrate transporter like domains"/>
    <property type="match status" value="1"/>
</dbReference>
<dbReference type="AlphaFoldDB" id="A0A9P0HE32"/>
<feature type="transmembrane region" description="Helical" evidence="3">
    <location>
        <begin position="86"/>
        <end position="104"/>
    </location>
</feature>
<dbReference type="PANTHER" id="PTHR11360:SF163">
    <property type="entry name" value="MONOCARBOXYLATE TRANSPORTER 9-LIKE PROTEIN"/>
    <property type="match status" value="1"/>
</dbReference>
<accession>A0A9P0HE32</accession>
<keyword evidence="3" id="KW-0472">Membrane</keyword>
<keyword evidence="3" id="KW-1133">Transmembrane helix</keyword>
<keyword evidence="3" id="KW-0812">Transmembrane</keyword>
<dbReference type="PROSITE" id="PS50850">
    <property type="entry name" value="MFS"/>
    <property type="match status" value="1"/>
</dbReference>
<gene>
    <name evidence="5" type="ORF">NEZAVI_LOCUS9315</name>
</gene>
<feature type="transmembrane region" description="Helical" evidence="3">
    <location>
        <begin position="175"/>
        <end position="193"/>
    </location>
</feature>
<evidence type="ECO:0000256" key="2">
    <source>
        <dbReference type="SAM" id="MobiDB-lite"/>
    </source>
</evidence>